<gene>
    <name evidence="5" type="ORF">NQ315_014789</name>
</gene>
<feature type="chain" id="PRO_5043541216" description="CCHC-type domain-containing protein" evidence="3">
    <location>
        <begin position="29"/>
        <end position="388"/>
    </location>
</feature>
<feature type="compositionally biased region" description="Polar residues" evidence="2">
    <location>
        <begin position="72"/>
        <end position="86"/>
    </location>
</feature>
<evidence type="ECO:0000313" key="6">
    <source>
        <dbReference type="Proteomes" id="UP001159042"/>
    </source>
</evidence>
<organism evidence="5 6">
    <name type="scientific">Exocentrus adspersus</name>
    <dbReference type="NCBI Taxonomy" id="1586481"/>
    <lineage>
        <taxon>Eukaryota</taxon>
        <taxon>Metazoa</taxon>
        <taxon>Ecdysozoa</taxon>
        <taxon>Arthropoda</taxon>
        <taxon>Hexapoda</taxon>
        <taxon>Insecta</taxon>
        <taxon>Pterygota</taxon>
        <taxon>Neoptera</taxon>
        <taxon>Endopterygota</taxon>
        <taxon>Coleoptera</taxon>
        <taxon>Polyphaga</taxon>
        <taxon>Cucujiformia</taxon>
        <taxon>Chrysomeloidea</taxon>
        <taxon>Cerambycidae</taxon>
        <taxon>Lamiinae</taxon>
        <taxon>Acanthocinini</taxon>
        <taxon>Exocentrus</taxon>
    </lineage>
</organism>
<dbReference type="EMBL" id="JANEYG010000055">
    <property type="protein sequence ID" value="KAJ8915281.1"/>
    <property type="molecule type" value="Genomic_DNA"/>
</dbReference>
<proteinExistence type="predicted"/>
<evidence type="ECO:0000256" key="3">
    <source>
        <dbReference type="SAM" id="SignalP"/>
    </source>
</evidence>
<dbReference type="InterPro" id="IPR005162">
    <property type="entry name" value="Retrotrans_gag_dom"/>
</dbReference>
<keyword evidence="3" id="KW-0732">Signal</keyword>
<reference evidence="5 6" key="1">
    <citation type="journal article" date="2023" name="Insect Mol. Biol.">
        <title>Genome sequencing provides insights into the evolution of gene families encoding plant cell wall-degrading enzymes in longhorned beetles.</title>
        <authorList>
            <person name="Shin N.R."/>
            <person name="Okamura Y."/>
            <person name="Kirsch R."/>
            <person name="Pauchet Y."/>
        </authorList>
    </citation>
    <scope>NUCLEOTIDE SEQUENCE [LARGE SCALE GENOMIC DNA]</scope>
    <source>
        <strain evidence="5">EAD_L_NR</strain>
    </source>
</reference>
<name>A0AAV8VN69_9CUCU</name>
<feature type="region of interest" description="Disordered" evidence="2">
    <location>
        <begin position="306"/>
        <end position="338"/>
    </location>
</feature>
<evidence type="ECO:0000256" key="1">
    <source>
        <dbReference type="PROSITE-ProRule" id="PRU00047"/>
    </source>
</evidence>
<keyword evidence="1" id="KW-0863">Zinc-finger</keyword>
<dbReference type="PROSITE" id="PS50158">
    <property type="entry name" value="ZF_CCHC"/>
    <property type="match status" value="1"/>
</dbReference>
<dbReference type="Pfam" id="PF03732">
    <property type="entry name" value="Retrotrans_gag"/>
    <property type="match status" value="1"/>
</dbReference>
<feature type="signal peptide" evidence="3">
    <location>
        <begin position="1"/>
        <end position="28"/>
    </location>
</feature>
<dbReference type="InterPro" id="IPR036875">
    <property type="entry name" value="Znf_CCHC_sf"/>
</dbReference>
<dbReference type="GO" id="GO:0008270">
    <property type="term" value="F:zinc ion binding"/>
    <property type="evidence" value="ECO:0007669"/>
    <property type="project" value="UniProtKB-KW"/>
</dbReference>
<dbReference type="AlphaFoldDB" id="A0AAV8VN69"/>
<comment type="caution">
    <text evidence="5">The sequence shown here is derived from an EMBL/GenBank/DDBJ whole genome shotgun (WGS) entry which is preliminary data.</text>
</comment>
<dbReference type="SMART" id="SM00343">
    <property type="entry name" value="ZnF_C2HC"/>
    <property type="match status" value="1"/>
</dbReference>
<protein>
    <recommendedName>
        <fullName evidence="4">CCHC-type domain-containing protein</fullName>
    </recommendedName>
</protein>
<dbReference type="InterPro" id="IPR001878">
    <property type="entry name" value="Znf_CCHC"/>
</dbReference>
<evidence type="ECO:0000256" key="2">
    <source>
        <dbReference type="SAM" id="MobiDB-lite"/>
    </source>
</evidence>
<feature type="domain" description="CCHC-type" evidence="4">
    <location>
        <begin position="344"/>
        <end position="360"/>
    </location>
</feature>
<evidence type="ECO:0000259" key="4">
    <source>
        <dbReference type="PROSITE" id="PS50158"/>
    </source>
</evidence>
<feature type="compositionally biased region" description="Basic and acidic residues" evidence="2">
    <location>
        <begin position="87"/>
        <end position="97"/>
    </location>
</feature>
<keyword evidence="1" id="KW-0862">Zinc</keyword>
<keyword evidence="1" id="KW-0479">Metal-binding</keyword>
<sequence>MIKKCLMLSVVILLFTVGLLQISGVGYSHDFVPELMIDSDHGVEMAYSQREFNEFCEQRLLAQQGGEHGENINGNRSGSTAINQTRDGCEGANDGRRDNTRTIEALMQTVTALVQQNTEIMKSLQGNQVPQSTEVASFYIMPDLNKAIDNFTGELGPTVASKWITQLKNIALLHNWPDAFKLQTACTHLTGAAKSWYQGRACEIKNWEDFEIAFRKTFIFEESKTDLWSRMQKRVQKTGENISSYFHDKVTLCKICGLSFNEVKEQVAIGMLSEKLADFVLARPHVDEDELYKDIISYERVHGARRTKEPRGEINRQVQKRNVPRNPKPGAGAEGNPEGSLQPRCYNCNARGHFKSSCTKPVRTRGSCYICGSKRSKICGSVLITSRR</sequence>
<dbReference type="Proteomes" id="UP001159042">
    <property type="component" value="Unassembled WGS sequence"/>
</dbReference>
<dbReference type="Gene3D" id="4.10.60.10">
    <property type="entry name" value="Zinc finger, CCHC-type"/>
    <property type="match status" value="1"/>
</dbReference>
<feature type="region of interest" description="Disordered" evidence="2">
    <location>
        <begin position="67"/>
        <end position="97"/>
    </location>
</feature>
<evidence type="ECO:0000313" key="5">
    <source>
        <dbReference type="EMBL" id="KAJ8915281.1"/>
    </source>
</evidence>
<accession>A0AAV8VN69</accession>
<dbReference type="GO" id="GO:0003676">
    <property type="term" value="F:nucleic acid binding"/>
    <property type="evidence" value="ECO:0007669"/>
    <property type="project" value="InterPro"/>
</dbReference>
<dbReference type="SUPFAM" id="SSF57756">
    <property type="entry name" value="Retrovirus zinc finger-like domains"/>
    <property type="match status" value="1"/>
</dbReference>
<keyword evidence="6" id="KW-1185">Reference proteome</keyword>